<feature type="compositionally biased region" description="Acidic residues" evidence="1">
    <location>
        <begin position="742"/>
        <end position="751"/>
    </location>
</feature>
<feature type="compositionally biased region" description="Basic and acidic residues" evidence="1">
    <location>
        <begin position="853"/>
        <end position="881"/>
    </location>
</feature>
<feature type="compositionally biased region" description="Acidic residues" evidence="1">
    <location>
        <begin position="771"/>
        <end position="783"/>
    </location>
</feature>
<evidence type="ECO:0000256" key="1">
    <source>
        <dbReference type="SAM" id="MobiDB-lite"/>
    </source>
</evidence>
<protein>
    <recommendedName>
        <fullName evidence="4">Zinc finger protein on ecdysone puffs</fullName>
    </recommendedName>
</protein>
<feature type="compositionally biased region" description="Basic and acidic residues" evidence="1">
    <location>
        <begin position="60"/>
        <end position="72"/>
    </location>
</feature>
<dbReference type="PANTHER" id="PTHR15491">
    <property type="match status" value="1"/>
</dbReference>
<feature type="compositionally biased region" description="Gly residues" evidence="1">
    <location>
        <begin position="75"/>
        <end position="87"/>
    </location>
</feature>
<feature type="compositionally biased region" description="Low complexity" evidence="1">
    <location>
        <begin position="214"/>
        <end position="239"/>
    </location>
</feature>
<evidence type="ECO:0008006" key="4">
    <source>
        <dbReference type="Google" id="ProtNLM"/>
    </source>
</evidence>
<feature type="compositionally biased region" description="Low complexity" evidence="1">
    <location>
        <begin position="1"/>
        <end position="23"/>
    </location>
</feature>
<feature type="compositionally biased region" description="Gly residues" evidence="1">
    <location>
        <begin position="758"/>
        <end position="770"/>
    </location>
</feature>
<sequence>MSYSSYRTSSAPSRGRGFSTRGSFRGRGGGGEGSNSSWNSTSPRGSRGGFSGPSRGRFNWYKEHSSSFDSRRSYGSGGFAGGAGASGGADRYSSRGGRAEDSYRRSYRGDVSDYSSRDHSHHRSPESQRKRMRTEHSYVQASSGRRSHEGSYGGGTDYNSRYSYEDKGYGEDRSRGYREERRSAGSFRDRSREEYPHRKADQLDSGMPPPSSGPPRHVSSPRGSFRGRASSRGPRGMSRLTLARDKWRTDPILARKRSVMDSYSVRKRILSSRAQADYLRRLKIQKLRRMRELAAKKEGKGDKDGKTADEISDGDEEEDGELGELEDWDTEVKKEGEDEDDDEVAEKIEEKPKIKKEKKVKTEEEREEGEEVDEEEEEAEEEEEDKEGDKADTPKKSESKNGGVHVTIKQDSDSRAVSEEVKRTTFHGKPFIRLTCPHCFMRCITFKEYSMHLYSSKHIIAMRKQSLQLKQTLARMRMTQRQKQRIVEENESAQGSLSSRTRFCPICKLNYRQFKTKHQISDYHRAMKKFLMPYCRICRIGFKSPMLFENHICSLEHIKREARMKESMRFRERSRDDGSGIEDEDKEVNLDNFMTLDSVGTVDDDGDEEGSEGEGKGKSDKDKKESEEKKRTETNLGSEYIKKVEVLFCEMCRSYLPRLDQPERALSIHCRSRPHLTRYVRYRDDRSLRREAERVHQRKETKENADGEKSDKKKEAVTEKTIDSTTEKDGAKDGDVEMKDTEDGEDGDADASQEVAGEEGGGGQAGGDAAEGGEELDQELEAGMDDKLWDDVDKDLGDLLREVEPGNKSSDEDEDSRAEGGRYDRFRYSEKGSTGPHAEGDAPDTTKAAVDGEGERKSEAAEEAPAKEIKVEPKDEADPQPKKQSPSGGAVSSAPVAVTTN</sequence>
<comment type="caution">
    <text evidence="2">The sequence shown here is derived from an EMBL/GenBank/DDBJ whole genome shotgun (WGS) entry which is preliminary data.</text>
</comment>
<feature type="compositionally biased region" description="Basic and acidic residues" evidence="1">
    <location>
        <begin position="565"/>
        <end position="578"/>
    </location>
</feature>
<feature type="region of interest" description="Disordered" evidence="1">
    <location>
        <begin position="690"/>
        <end position="901"/>
    </location>
</feature>
<evidence type="ECO:0000313" key="3">
    <source>
        <dbReference type="Proteomes" id="UP001378592"/>
    </source>
</evidence>
<proteinExistence type="predicted"/>
<evidence type="ECO:0000313" key="2">
    <source>
        <dbReference type="EMBL" id="KAK7788820.1"/>
    </source>
</evidence>
<gene>
    <name evidence="2" type="ORF">R5R35_012820</name>
</gene>
<feature type="compositionally biased region" description="Basic and acidic residues" evidence="1">
    <location>
        <begin position="163"/>
        <end position="202"/>
    </location>
</feature>
<keyword evidence="3" id="KW-1185">Reference proteome</keyword>
<dbReference type="InterPro" id="IPR026811">
    <property type="entry name" value="CIZ1"/>
</dbReference>
<reference evidence="2 3" key="1">
    <citation type="submission" date="2024-03" db="EMBL/GenBank/DDBJ databases">
        <title>The genome assembly and annotation of the cricket Gryllus longicercus Weissman &amp; Gray.</title>
        <authorList>
            <person name="Szrajer S."/>
            <person name="Gray D."/>
            <person name="Ylla G."/>
        </authorList>
    </citation>
    <scope>NUCLEOTIDE SEQUENCE [LARGE SCALE GENOMIC DNA]</scope>
    <source>
        <strain evidence="2">DAG 2021-001</strain>
        <tissue evidence="2">Whole body minus gut</tissue>
    </source>
</reference>
<accession>A0AAN9V1T8</accession>
<feature type="region of interest" description="Disordered" evidence="1">
    <location>
        <begin position="597"/>
        <end position="633"/>
    </location>
</feature>
<feature type="compositionally biased region" description="Acidic residues" evidence="1">
    <location>
        <begin position="310"/>
        <end position="329"/>
    </location>
</feature>
<feature type="region of interest" description="Disordered" evidence="1">
    <location>
        <begin position="1"/>
        <end position="247"/>
    </location>
</feature>
<feature type="compositionally biased region" description="Basic and acidic residues" evidence="1">
    <location>
        <begin position="817"/>
        <end position="830"/>
    </location>
</feature>
<feature type="compositionally biased region" description="Basic and acidic residues" evidence="1">
    <location>
        <begin position="613"/>
        <end position="633"/>
    </location>
</feature>
<dbReference type="AlphaFoldDB" id="A0AAN9V1T8"/>
<feature type="region of interest" description="Disordered" evidence="1">
    <location>
        <begin position="293"/>
        <end position="417"/>
    </location>
</feature>
<feature type="compositionally biased region" description="Basic and acidic residues" evidence="1">
    <location>
        <begin position="387"/>
        <end position="399"/>
    </location>
</feature>
<feature type="compositionally biased region" description="Basic and acidic residues" evidence="1">
    <location>
        <begin position="784"/>
        <end position="805"/>
    </location>
</feature>
<dbReference type="SUPFAM" id="SSF57667">
    <property type="entry name" value="beta-beta-alpha zinc fingers"/>
    <property type="match status" value="1"/>
</dbReference>
<feature type="compositionally biased region" description="Basic and acidic residues" evidence="1">
    <location>
        <begin position="408"/>
        <end position="417"/>
    </location>
</feature>
<name>A0AAN9V1T8_9ORTH</name>
<feature type="compositionally biased region" description="Basic and acidic residues" evidence="1">
    <location>
        <begin position="690"/>
        <end position="741"/>
    </location>
</feature>
<dbReference type="PANTHER" id="PTHR15491:SF18">
    <property type="entry name" value="CIZ1 ZINC FINGER PROTEIN, ISOFORM A"/>
    <property type="match status" value="1"/>
</dbReference>
<feature type="compositionally biased region" description="Low complexity" evidence="1">
    <location>
        <begin position="34"/>
        <end position="45"/>
    </location>
</feature>
<dbReference type="Proteomes" id="UP001378592">
    <property type="component" value="Unassembled WGS sequence"/>
</dbReference>
<feature type="compositionally biased region" description="Basic and acidic residues" evidence="1">
    <location>
        <begin position="97"/>
        <end position="129"/>
    </location>
</feature>
<dbReference type="EMBL" id="JAZDUA010000915">
    <property type="protein sequence ID" value="KAK7788820.1"/>
    <property type="molecule type" value="Genomic_DNA"/>
</dbReference>
<feature type="compositionally biased region" description="Acidic residues" evidence="1">
    <location>
        <begin position="602"/>
        <end position="612"/>
    </location>
</feature>
<dbReference type="InterPro" id="IPR036236">
    <property type="entry name" value="Znf_C2H2_sf"/>
</dbReference>
<feature type="region of interest" description="Disordered" evidence="1">
    <location>
        <begin position="565"/>
        <end position="584"/>
    </location>
</feature>
<organism evidence="2 3">
    <name type="scientific">Gryllus longicercus</name>
    <dbReference type="NCBI Taxonomy" id="2509291"/>
    <lineage>
        <taxon>Eukaryota</taxon>
        <taxon>Metazoa</taxon>
        <taxon>Ecdysozoa</taxon>
        <taxon>Arthropoda</taxon>
        <taxon>Hexapoda</taxon>
        <taxon>Insecta</taxon>
        <taxon>Pterygota</taxon>
        <taxon>Neoptera</taxon>
        <taxon>Polyneoptera</taxon>
        <taxon>Orthoptera</taxon>
        <taxon>Ensifera</taxon>
        <taxon>Gryllidea</taxon>
        <taxon>Grylloidea</taxon>
        <taxon>Gryllidae</taxon>
        <taxon>Gryllinae</taxon>
        <taxon>Gryllus</taxon>
    </lineage>
</organism>
<feature type="compositionally biased region" description="Basic and acidic residues" evidence="1">
    <location>
        <begin position="293"/>
        <end position="309"/>
    </location>
</feature>
<feature type="compositionally biased region" description="Acidic residues" evidence="1">
    <location>
        <begin position="365"/>
        <end position="386"/>
    </location>
</feature>